<organism evidence="1 2">
    <name type="scientific">Ferroglobus placidus (strain DSM 10642 / AEDII12DO)</name>
    <dbReference type="NCBI Taxonomy" id="589924"/>
    <lineage>
        <taxon>Archaea</taxon>
        <taxon>Methanobacteriati</taxon>
        <taxon>Methanobacteriota</taxon>
        <taxon>Archaeoglobi</taxon>
        <taxon>Archaeoglobales</taxon>
        <taxon>Archaeoglobaceae</taxon>
        <taxon>Ferroglobus</taxon>
    </lineage>
</organism>
<evidence type="ECO:0000313" key="2">
    <source>
        <dbReference type="Proteomes" id="UP000002613"/>
    </source>
</evidence>
<dbReference type="KEGG" id="fpl:Ferp_1108"/>
<name>D3RXQ4_FERPA</name>
<keyword evidence="2" id="KW-1185">Reference proteome</keyword>
<reference evidence="1 2" key="2">
    <citation type="journal article" date="2011" name="Stand. Genomic Sci.">
        <title>Complete genome sequence of Ferroglobus placidus AEDII12DO.</title>
        <authorList>
            <person name="Anderson I."/>
            <person name="Risso C."/>
            <person name="Holmes D."/>
            <person name="Lucas S."/>
            <person name="Copeland A."/>
            <person name="Lapidus A."/>
            <person name="Cheng J.F."/>
            <person name="Bruce D."/>
            <person name="Goodwin L."/>
            <person name="Pitluck S."/>
            <person name="Saunders E."/>
            <person name="Brettin T."/>
            <person name="Detter J.C."/>
            <person name="Han C."/>
            <person name="Tapia R."/>
            <person name="Larimer F."/>
            <person name="Land M."/>
            <person name="Hauser L."/>
            <person name="Woyke T."/>
            <person name="Lovley D."/>
            <person name="Kyrpides N."/>
            <person name="Ivanova N."/>
        </authorList>
    </citation>
    <scope>NUCLEOTIDE SEQUENCE [LARGE SCALE GENOMIC DNA]</scope>
    <source>
        <strain evidence="2">DSM 10642 / AEDII12DO</strain>
    </source>
</reference>
<gene>
    <name evidence="1" type="ordered locus">Ferp_1108</name>
</gene>
<dbReference type="STRING" id="589924.Ferp_1108"/>
<dbReference type="HOGENOM" id="CLU_3322799_0_0_2"/>
<evidence type="ECO:0000313" key="1">
    <source>
        <dbReference type="EMBL" id="ADC65267.1"/>
    </source>
</evidence>
<protein>
    <submittedName>
        <fullName evidence="1">Uncharacterized protein</fullName>
    </submittedName>
</protein>
<dbReference type="PaxDb" id="589924-Ferp_1108"/>
<dbReference type="EMBL" id="CP001899">
    <property type="protein sequence ID" value="ADC65267.1"/>
    <property type="molecule type" value="Genomic_DNA"/>
</dbReference>
<reference evidence="2" key="1">
    <citation type="submission" date="2010-02" db="EMBL/GenBank/DDBJ databases">
        <title>Complete sequence of Ferroglobus placidus DSM 10642.</title>
        <authorList>
            <consortium name="US DOE Joint Genome Institute"/>
            <person name="Lucas S."/>
            <person name="Copeland A."/>
            <person name="Lapidus A."/>
            <person name="Cheng J.-F."/>
            <person name="Bruce D."/>
            <person name="Goodwin L."/>
            <person name="Pitluck S."/>
            <person name="Saunders E."/>
            <person name="Brettin T."/>
            <person name="Detter J.C."/>
            <person name="Han C."/>
            <person name="Tapia R."/>
            <person name="Larimer F."/>
            <person name="Land M."/>
            <person name="Hauser L."/>
            <person name="Kyrpides N."/>
            <person name="Ivanova N."/>
            <person name="Holmes D."/>
            <person name="Lovley D."/>
            <person name="Kyrpides N."/>
            <person name="Anderson I.J."/>
            <person name="Woyke T."/>
        </authorList>
    </citation>
    <scope>NUCLEOTIDE SEQUENCE [LARGE SCALE GENOMIC DNA]</scope>
    <source>
        <strain evidence="2">DSM 10642 / AEDII12DO</strain>
    </source>
</reference>
<dbReference type="Proteomes" id="UP000002613">
    <property type="component" value="Chromosome"/>
</dbReference>
<accession>D3RXQ4</accession>
<proteinExistence type="predicted"/>
<dbReference type="AlphaFoldDB" id="D3RXQ4"/>
<sequence>MARRSEIEELSDIKPVSDEEFEELLDSMKDRRRRKKRR</sequence>